<reference evidence="16" key="1">
    <citation type="submission" date="2017-09" db="EMBL/GenBank/DDBJ databases">
        <title>Depth-based differentiation of microbial function through sediment-hosted aquifers and enrichment of novel symbionts in the deep terrestrial subsurface.</title>
        <authorList>
            <person name="Probst A.J."/>
            <person name="Ladd B."/>
            <person name="Jarett J.K."/>
            <person name="Geller-Mcgrath D.E."/>
            <person name="Sieber C.M.K."/>
            <person name="Emerson J.B."/>
            <person name="Anantharaman K."/>
            <person name="Thomas B.C."/>
            <person name="Malmstrom R."/>
            <person name="Stieglmeier M."/>
            <person name="Klingl A."/>
            <person name="Woyke T."/>
            <person name="Ryan C.M."/>
            <person name="Banfield J.F."/>
        </authorList>
    </citation>
    <scope>NUCLEOTIDE SEQUENCE [LARGE SCALE GENOMIC DNA]</scope>
</reference>
<dbReference type="InterPro" id="IPR023366">
    <property type="entry name" value="ATP_synth_asu-like_sf"/>
</dbReference>
<gene>
    <name evidence="15" type="ORF">COU28_00340</name>
</gene>
<evidence type="ECO:0000313" key="16">
    <source>
        <dbReference type="Proteomes" id="UP000230852"/>
    </source>
</evidence>
<dbReference type="EMBL" id="PFBU01000006">
    <property type="protein sequence ID" value="PIR78669.1"/>
    <property type="molecule type" value="Genomic_DNA"/>
</dbReference>
<dbReference type="FunFam" id="3.40.50.300:FF:002432">
    <property type="entry name" value="ATP synthase subunit alpha, mitochondrial"/>
    <property type="match status" value="1"/>
</dbReference>
<dbReference type="Gene3D" id="3.40.50.300">
    <property type="entry name" value="P-loop containing nucleotide triphosphate hydrolases"/>
    <property type="match status" value="1"/>
</dbReference>
<dbReference type="SUPFAM" id="SSF52540">
    <property type="entry name" value="P-loop containing nucleoside triphosphate hydrolases"/>
    <property type="match status" value="1"/>
</dbReference>
<comment type="subcellular location">
    <subcellularLocation>
        <location evidence="1">Membrane</location>
    </subcellularLocation>
</comment>
<dbReference type="Proteomes" id="UP000230852">
    <property type="component" value="Unassembled WGS sequence"/>
</dbReference>
<dbReference type="GO" id="GO:0046933">
    <property type="term" value="F:proton-transporting ATP synthase activity, rotational mechanism"/>
    <property type="evidence" value="ECO:0007669"/>
    <property type="project" value="InterPro"/>
</dbReference>
<dbReference type="Pfam" id="PF00306">
    <property type="entry name" value="ATP-synt_ab_C"/>
    <property type="match status" value="1"/>
</dbReference>
<dbReference type="PROSITE" id="PS00152">
    <property type="entry name" value="ATPASE_ALPHA_BETA"/>
    <property type="match status" value="1"/>
</dbReference>
<keyword evidence="7" id="KW-1278">Translocase</keyword>
<dbReference type="GO" id="GO:0045259">
    <property type="term" value="C:proton-transporting ATP synthase complex"/>
    <property type="evidence" value="ECO:0007669"/>
    <property type="project" value="UniProtKB-KW"/>
</dbReference>
<evidence type="ECO:0000256" key="9">
    <source>
        <dbReference type="ARBA" id="ARBA00023136"/>
    </source>
</evidence>
<dbReference type="InterPro" id="IPR000793">
    <property type="entry name" value="ATP_synth_asu_C"/>
</dbReference>
<dbReference type="InterPro" id="IPR020003">
    <property type="entry name" value="ATPase_a/bsu_AS"/>
</dbReference>
<feature type="domain" description="ATPase F1/V1/A1 complex alpha/beta subunit nucleotide-binding" evidence="13">
    <location>
        <begin position="133"/>
        <end position="350"/>
    </location>
</feature>
<dbReference type="InterPro" id="IPR036121">
    <property type="entry name" value="ATPase_F1/V1/A1_a/bsu_N_sf"/>
</dbReference>
<dbReference type="InterPro" id="IPR000194">
    <property type="entry name" value="ATPase_F1/V1/A1_a/bsu_nucl-bd"/>
</dbReference>
<keyword evidence="4" id="KW-0547">Nucleotide-binding</keyword>
<accession>A0A2H0TZM3</accession>
<comment type="caution">
    <text evidence="15">The sequence shown here is derived from an EMBL/GenBank/DDBJ whole genome shotgun (WGS) entry which is preliminary data.</text>
</comment>
<evidence type="ECO:0000256" key="12">
    <source>
        <dbReference type="ARBA" id="ARBA00026013"/>
    </source>
</evidence>
<evidence type="ECO:0000256" key="8">
    <source>
        <dbReference type="ARBA" id="ARBA00023065"/>
    </source>
</evidence>
<evidence type="ECO:0000259" key="13">
    <source>
        <dbReference type="Pfam" id="PF00006"/>
    </source>
</evidence>
<keyword evidence="6" id="KW-0067">ATP-binding</keyword>
<keyword evidence="11" id="KW-0066">ATP synthesis</keyword>
<dbReference type="GO" id="GO:0043531">
    <property type="term" value="F:ADP binding"/>
    <property type="evidence" value="ECO:0007669"/>
    <property type="project" value="TreeGrafter"/>
</dbReference>
<evidence type="ECO:0000256" key="6">
    <source>
        <dbReference type="ARBA" id="ARBA00022840"/>
    </source>
</evidence>
<evidence type="ECO:0000256" key="2">
    <source>
        <dbReference type="ARBA" id="ARBA00008936"/>
    </source>
</evidence>
<organism evidence="15 16">
    <name type="scientific">Candidatus Magasanikbacteria bacterium CG10_big_fil_rev_8_21_14_0_10_36_16</name>
    <dbReference type="NCBI Taxonomy" id="1974645"/>
    <lineage>
        <taxon>Bacteria</taxon>
        <taxon>Candidatus Magasanikiibacteriota</taxon>
    </lineage>
</organism>
<proteinExistence type="inferred from homology"/>
<name>A0A2H0TZM3_9BACT</name>
<evidence type="ECO:0000256" key="7">
    <source>
        <dbReference type="ARBA" id="ARBA00022967"/>
    </source>
</evidence>
<feature type="domain" description="ATP synthase alpha subunit C-terminal" evidence="14">
    <location>
        <begin position="357"/>
        <end position="481"/>
    </location>
</feature>
<keyword evidence="3" id="KW-0813">Transport</keyword>
<evidence type="ECO:0000256" key="10">
    <source>
        <dbReference type="ARBA" id="ARBA00023196"/>
    </source>
</evidence>
<dbReference type="InterPro" id="IPR005294">
    <property type="entry name" value="ATP_synth_F1_asu"/>
</dbReference>
<dbReference type="SUPFAM" id="SSF47917">
    <property type="entry name" value="C-terminal domain of alpha and beta subunits of F1 ATP synthase"/>
    <property type="match status" value="1"/>
</dbReference>
<evidence type="ECO:0000313" key="15">
    <source>
        <dbReference type="EMBL" id="PIR78669.1"/>
    </source>
</evidence>
<evidence type="ECO:0000256" key="3">
    <source>
        <dbReference type="ARBA" id="ARBA00022448"/>
    </source>
</evidence>
<evidence type="ECO:0000259" key="14">
    <source>
        <dbReference type="Pfam" id="PF00306"/>
    </source>
</evidence>
<dbReference type="CDD" id="cd01132">
    <property type="entry name" value="F1-ATPase_alpha_CD"/>
    <property type="match status" value="1"/>
</dbReference>
<dbReference type="AlphaFoldDB" id="A0A2H0TZM3"/>
<dbReference type="Pfam" id="PF00006">
    <property type="entry name" value="ATP-synt_ab"/>
    <property type="match status" value="1"/>
</dbReference>
<dbReference type="SUPFAM" id="SSF50615">
    <property type="entry name" value="N-terminal domain of alpha and beta subunits of F1 ATP synthase"/>
    <property type="match status" value="1"/>
</dbReference>
<evidence type="ECO:0000256" key="11">
    <source>
        <dbReference type="ARBA" id="ARBA00023310"/>
    </source>
</evidence>
<dbReference type="Gene3D" id="1.20.150.20">
    <property type="entry name" value="ATP synthase alpha/beta chain, C-terminal domain"/>
    <property type="match status" value="1"/>
</dbReference>
<dbReference type="GO" id="GO:0005524">
    <property type="term" value="F:ATP binding"/>
    <property type="evidence" value="ECO:0007669"/>
    <property type="project" value="UniProtKB-KW"/>
</dbReference>
<keyword evidence="5" id="KW-0375">Hydrogen ion transport</keyword>
<keyword evidence="9" id="KW-0472">Membrane</keyword>
<dbReference type="PANTHER" id="PTHR48082:SF2">
    <property type="entry name" value="ATP SYNTHASE SUBUNIT ALPHA, MITOCHONDRIAL"/>
    <property type="match status" value="1"/>
</dbReference>
<dbReference type="Gene3D" id="2.40.30.20">
    <property type="match status" value="1"/>
</dbReference>
<dbReference type="InterPro" id="IPR038376">
    <property type="entry name" value="ATP_synth_asu_C_sf"/>
</dbReference>
<sequence>MIKTISTKKTKKKVGHVVSYFSGVAKITGLTGVFLHELIMNERKNPVAIVIGFAKDLVEVLFFSENTPLDKPLFRSQKTFSININDQIVGRVLDGLGEARDGLGKLKGTAYEIFKQAPPIIARKAVNRPLSTGIKIIDAALSLGRGQRELIIGDQKLGKTTLVQDIVLNQKHAKTPVICIYVSCGQKKQKMLDMTALFENNSAFLYTTVIATTAEDSYASQYLAPFVGCAIGEYFRDQGQDALIIYDDLSKHAKIYRSISLLLERSPGREAYPGDIFSIHAGLLERAAQMSDKNGGGSLTALPIIETQEGDITSFIPTNIISITDGQIYLESGLLQKGFLPAVNVGLSVSRLGSQVQPAILKEVVGGIRLSLSQHKELQKLTQLETVVSDIAQKKIHRGDLTLQLLTQEKHSNVSWPAQVILFYLVEEGFFDDMGTDKWSEFEKMLLDLLNNKYSDVLDKIEQGIFDKKIKIKLQKILSDFKEEFMIEK</sequence>
<keyword evidence="8" id="KW-0406">Ion transport</keyword>
<comment type="similarity">
    <text evidence="2">Belongs to the ATPase alpha/beta chains family.</text>
</comment>
<protein>
    <submittedName>
        <fullName evidence="15">F0F1 ATP synthase subunit alpha</fullName>
    </submittedName>
</protein>
<keyword evidence="10" id="KW-0139">CF(1)</keyword>
<dbReference type="InterPro" id="IPR027417">
    <property type="entry name" value="P-loop_NTPase"/>
</dbReference>
<comment type="subunit">
    <text evidence="12">F-type ATPases have 2 components, CF(1) - the catalytic core - and CF(0) - the membrane proton channel. CF(1) has five subunits: alpha(3), beta(3), gamma(1), delta(1), epsilon(1). CF(0) has four main subunits: a(1), b(1), b'(1) and c(9-12).</text>
</comment>
<dbReference type="NCBIfam" id="TIGR00962">
    <property type="entry name" value="atpA"/>
    <property type="match status" value="1"/>
</dbReference>
<dbReference type="InterPro" id="IPR033732">
    <property type="entry name" value="ATP_synth_F1_a_nt-bd_dom"/>
</dbReference>
<evidence type="ECO:0000256" key="4">
    <source>
        <dbReference type="ARBA" id="ARBA00022741"/>
    </source>
</evidence>
<evidence type="ECO:0000256" key="5">
    <source>
        <dbReference type="ARBA" id="ARBA00022781"/>
    </source>
</evidence>
<evidence type="ECO:0000256" key="1">
    <source>
        <dbReference type="ARBA" id="ARBA00004370"/>
    </source>
</evidence>
<dbReference type="PANTHER" id="PTHR48082">
    <property type="entry name" value="ATP SYNTHASE SUBUNIT ALPHA, MITOCHONDRIAL"/>
    <property type="match status" value="1"/>
</dbReference>